<protein>
    <submittedName>
        <fullName evidence="1">Uncharacterized protein</fullName>
    </submittedName>
</protein>
<evidence type="ECO:0000313" key="1">
    <source>
        <dbReference type="EMBL" id="KZX12911.1"/>
    </source>
</evidence>
<sequence>MNYAKKATKHAFKNTDMDLYPKFGGFETVYGKKSWYFEARNKKTNEWIDGFFIDDNTGEGFI</sequence>
<proteinExistence type="predicted"/>
<organism evidence="1 2">
    <name type="scientific">Methanobrevibacter curvatus</name>
    <dbReference type="NCBI Taxonomy" id="49547"/>
    <lineage>
        <taxon>Archaea</taxon>
        <taxon>Methanobacteriati</taxon>
        <taxon>Methanobacteriota</taxon>
        <taxon>Methanomada group</taxon>
        <taxon>Methanobacteria</taxon>
        <taxon>Methanobacteriales</taxon>
        <taxon>Methanobacteriaceae</taxon>
        <taxon>Methanobrevibacter</taxon>
    </lineage>
</organism>
<reference evidence="1 2" key="1">
    <citation type="submission" date="2016-04" db="EMBL/GenBank/DDBJ databases">
        <title>Genome sequence of Methanobrevibacter curvatus DSM 11111.</title>
        <authorList>
            <person name="Poehlein A."/>
            <person name="Seedorf H."/>
            <person name="Daniel R."/>
        </authorList>
    </citation>
    <scope>NUCLEOTIDE SEQUENCE [LARGE SCALE GENOMIC DNA]</scope>
    <source>
        <strain evidence="1 2">DSM 11111</strain>
    </source>
</reference>
<dbReference type="PATRIC" id="fig|49547.3.peg.866"/>
<keyword evidence="2" id="KW-1185">Reference proteome</keyword>
<evidence type="ECO:0000313" key="2">
    <source>
        <dbReference type="Proteomes" id="UP000077245"/>
    </source>
</evidence>
<dbReference type="RefSeq" id="WP_067090517.1">
    <property type="nucleotide sequence ID" value="NZ_LWMV01000158.1"/>
</dbReference>
<dbReference type="Proteomes" id="UP000077245">
    <property type="component" value="Unassembled WGS sequence"/>
</dbReference>
<dbReference type="EMBL" id="LWMV01000158">
    <property type="protein sequence ID" value="KZX12911.1"/>
    <property type="molecule type" value="Genomic_DNA"/>
</dbReference>
<accession>A0A166B648</accession>
<comment type="caution">
    <text evidence="1">The sequence shown here is derived from an EMBL/GenBank/DDBJ whole genome shotgun (WGS) entry which is preliminary data.</text>
</comment>
<dbReference type="AlphaFoldDB" id="A0A166B648"/>
<gene>
    <name evidence="1" type="ORF">MBCUR_08000</name>
</gene>
<name>A0A166B648_9EURY</name>